<gene>
    <name evidence="5" type="ORF">EQP59_06845</name>
</gene>
<dbReference type="InterPro" id="IPR046469">
    <property type="entry name" value="SAM_HAT_N"/>
</dbReference>
<dbReference type="AlphaFoldDB" id="A0A410JSI6"/>
<name>A0A410JSI6_ORNRH</name>
<evidence type="ECO:0000313" key="6">
    <source>
        <dbReference type="Proteomes" id="UP000287701"/>
    </source>
</evidence>
<evidence type="ECO:0000259" key="3">
    <source>
        <dbReference type="Pfam" id="PF01887"/>
    </source>
</evidence>
<dbReference type="InterPro" id="IPR002747">
    <property type="entry name" value="SAM_OH_AdoTrfase"/>
</dbReference>
<feature type="domain" description="S-adenosyl-l-methionine hydroxide adenosyltransferase C-terminal" evidence="4">
    <location>
        <begin position="171"/>
        <end position="268"/>
    </location>
</feature>
<dbReference type="Pfam" id="PF20257">
    <property type="entry name" value="SAM_HAT_C"/>
    <property type="match status" value="1"/>
</dbReference>
<dbReference type="EMBL" id="CP035107">
    <property type="protein sequence ID" value="QAR31068.1"/>
    <property type="molecule type" value="Genomic_DNA"/>
</dbReference>
<dbReference type="InterPro" id="IPR023228">
    <property type="entry name" value="SAM_OH_AdoTrfase_N_sf"/>
</dbReference>
<dbReference type="Gene3D" id="2.40.30.90">
    <property type="entry name" value="Bacterial fluorinating enzyme like"/>
    <property type="match status" value="1"/>
</dbReference>
<evidence type="ECO:0000313" key="5">
    <source>
        <dbReference type="EMBL" id="QAR31068.1"/>
    </source>
</evidence>
<sequence length="274" mass="30803">MPIITITTDFGLKDYSLAAVKGSILKELPDARLVDISHDIRPFDLKETAFIIKNAYPNFPAGTVHIIGVDALPDKNKKLLAARIDGQYFLAADNGILSLILAETKPDEMVEITIGKYDPFSNFPTRDIFVPVACHLVRGGTLNLVGKATEEFISLNSLVPMKRDEDTIIATVIYVDKFGNAVTNVTQRYFRDFVRGRNFEIKFYSNSIDEVHERYSDIKPDEEERNRMGTVFALFNCTGFLEISVYKSDPERQGAACTLFGLKEGEQIYISIKK</sequence>
<dbReference type="InterPro" id="IPR023227">
    <property type="entry name" value="SAM_OH_AdoTrfase_C_sf"/>
</dbReference>
<dbReference type="OrthoDB" id="9792195at2"/>
<dbReference type="Pfam" id="PF01887">
    <property type="entry name" value="SAM_HAT_N"/>
    <property type="match status" value="1"/>
</dbReference>
<evidence type="ECO:0000259" key="4">
    <source>
        <dbReference type="Pfam" id="PF20257"/>
    </source>
</evidence>
<organism evidence="5 6">
    <name type="scientific">Ornithobacterium rhinotracheale</name>
    <dbReference type="NCBI Taxonomy" id="28251"/>
    <lineage>
        <taxon>Bacteria</taxon>
        <taxon>Pseudomonadati</taxon>
        <taxon>Bacteroidota</taxon>
        <taxon>Flavobacteriia</taxon>
        <taxon>Flavobacteriales</taxon>
        <taxon>Weeksellaceae</taxon>
        <taxon>Ornithobacterium</taxon>
    </lineage>
</organism>
<reference evidence="5 6" key="1">
    <citation type="submission" date="2019-01" db="EMBL/GenBank/DDBJ databases">
        <title>Whole Genome of Ornithobacterium rhinotracheale FARPER-174b.</title>
        <authorList>
            <person name="Tataje-Lavanda L.A."/>
            <person name="Montalvan A."/>
            <person name="Montesinos R."/>
            <person name="Zimic M."/>
            <person name="Fernandez-Sanchez M."/>
            <person name="Fernandez-Diaz M."/>
        </authorList>
    </citation>
    <scope>NUCLEOTIDE SEQUENCE [LARGE SCALE GENOMIC DNA]</scope>
    <source>
        <strain evidence="5 6">FARPER-174b</strain>
    </source>
</reference>
<dbReference type="Gene3D" id="3.40.50.10790">
    <property type="entry name" value="S-adenosyl-l-methionine hydroxide adenosyltransferase, N-terminal"/>
    <property type="match status" value="1"/>
</dbReference>
<dbReference type="PANTHER" id="PTHR35092">
    <property type="entry name" value="CHLORINASE MJ1651"/>
    <property type="match status" value="1"/>
</dbReference>
<dbReference type="PANTHER" id="PTHR35092:SF1">
    <property type="entry name" value="CHLORINASE MJ1651"/>
    <property type="match status" value="1"/>
</dbReference>
<dbReference type="SUPFAM" id="SSF102522">
    <property type="entry name" value="Bacterial fluorinating enzyme, N-terminal domain"/>
    <property type="match status" value="1"/>
</dbReference>
<dbReference type="PIRSF" id="PIRSF006779">
    <property type="entry name" value="UCP006779"/>
    <property type="match status" value="1"/>
</dbReference>
<proteinExistence type="inferred from homology"/>
<dbReference type="SUPFAM" id="SSF101852">
    <property type="entry name" value="Bacterial fluorinating enzyme, C-terminal domain"/>
    <property type="match status" value="1"/>
</dbReference>
<feature type="domain" description="S-adenosyl-l-methionine hydroxide adenosyltransferase N-terminal" evidence="3">
    <location>
        <begin position="4"/>
        <end position="146"/>
    </location>
</feature>
<protein>
    <recommendedName>
        <fullName evidence="7">S-adenosyl-l-methionine hydroxide adenosyltransferase</fullName>
    </recommendedName>
</protein>
<accession>A0A410JSI6</accession>
<evidence type="ECO:0000256" key="2">
    <source>
        <dbReference type="ARBA" id="ARBA00024035"/>
    </source>
</evidence>
<keyword evidence="1" id="KW-0949">S-adenosyl-L-methionine</keyword>
<dbReference type="InterPro" id="IPR046470">
    <property type="entry name" value="SAM_HAT_C"/>
</dbReference>
<dbReference type="RefSeq" id="WP_128501519.1">
    <property type="nucleotide sequence ID" value="NZ_CP035107.1"/>
</dbReference>
<evidence type="ECO:0000256" key="1">
    <source>
        <dbReference type="ARBA" id="ARBA00022691"/>
    </source>
</evidence>
<comment type="similarity">
    <text evidence="2">Belongs to the SAM hydrolase / SAM-dependent halogenase family.</text>
</comment>
<dbReference type="Proteomes" id="UP000287701">
    <property type="component" value="Chromosome"/>
</dbReference>
<evidence type="ECO:0008006" key="7">
    <source>
        <dbReference type="Google" id="ProtNLM"/>
    </source>
</evidence>